<dbReference type="AlphaFoldDB" id="A0A9P0MT66"/>
<evidence type="ECO:0000313" key="2">
    <source>
        <dbReference type="Proteomes" id="UP001152798"/>
    </source>
</evidence>
<keyword evidence="2" id="KW-1185">Reference proteome</keyword>
<evidence type="ECO:0000313" key="1">
    <source>
        <dbReference type="EMBL" id="CAH1404109.1"/>
    </source>
</evidence>
<name>A0A9P0MT66_NEZVI</name>
<gene>
    <name evidence="1" type="ORF">NEZAVI_LOCUS12575</name>
</gene>
<dbReference type="EMBL" id="OV725082">
    <property type="protein sequence ID" value="CAH1404109.1"/>
    <property type="molecule type" value="Genomic_DNA"/>
</dbReference>
<proteinExistence type="predicted"/>
<dbReference type="Proteomes" id="UP001152798">
    <property type="component" value="Chromosome 6"/>
</dbReference>
<sequence>MTSVERSNKKINKYKLKKNRKEKRNIFPGRNKTIIINRNIFVPGLNNIPLES</sequence>
<organism evidence="1 2">
    <name type="scientific">Nezara viridula</name>
    <name type="common">Southern green stink bug</name>
    <name type="synonym">Cimex viridulus</name>
    <dbReference type="NCBI Taxonomy" id="85310"/>
    <lineage>
        <taxon>Eukaryota</taxon>
        <taxon>Metazoa</taxon>
        <taxon>Ecdysozoa</taxon>
        <taxon>Arthropoda</taxon>
        <taxon>Hexapoda</taxon>
        <taxon>Insecta</taxon>
        <taxon>Pterygota</taxon>
        <taxon>Neoptera</taxon>
        <taxon>Paraneoptera</taxon>
        <taxon>Hemiptera</taxon>
        <taxon>Heteroptera</taxon>
        <taxon>Panheteroptera</taxon>
        <taxon>Pentatomomorpha</taxon>
        <taxon>Pentatomoidea</taxon>
        <taxon>Pentatomidae</taxon>
        <taxon>Pentatominae</taxon>
        <taxon>Nezara</taxon>
    </lineage>
</organism>
<reference evidence="1" key="1">
    <citation type="submission" date="2022-01" db="EMBL/GenBank/DDBJ databases">
        <authorList>
            <person name="King R."/>
        </authorList>
    </citation>
    <scope>NUCLEOTIDE SEQUENCE</scope>
</reference>
<protein>
    <submittedName>
        <fullName evidence="1">Uncharacterized protein</fullName>
    </submittedName>
</protein>
<accession>A0A9P0MT66</accession>